<dbReference type="PANTHER" id="PTHR23270:SF10">
    <property type="entry name" value="PROTEIN RRP5 HOMOLOG"/>
    <property type="match status" value="1"/>
</dbReference>
<organism evidence="2 3">
    <name type="scientific">Dillenia turbinata</name>
    <dbReference type="NCBI Taxonomy" id="194707"/>
    <lineage>
        <taxon>Eukaryota</taxon>
        <taxon>Viridiplantae</taxon>
        <taxon>Streptophyta</taxon>
        <taxon>Embryophyta</taxon>
        <taxon>Tracheophyta</taxon>
        <taxon>Spermatophyta</taxon>
        <taxon>Magnoliopsida</taxon>
        <taxon>eudicotyledons</taxon>
        <taxon>Gunneridae</taxon>
        <taxon>Pentapetalae</taxon>
        <taxon>Dilleniales</taxon>
        <taxon>Dilleniaceae</taxon>
        <taxon>Dillenia</taxon>
    </lineage>
</organism>
<accession>A0AAN8WGB8</accession>
<evidence type="ECO:0000313" key="3">
    <source>
        <dbReference type="Proteomes" id="UP001370490"/>
    </source>
</evidence>
<evidence type="ECO:0000313" key="2">
    <source>
        <dbReference type="EMBL" id="KAK6945417.1"/>
    </source>
</evidence>
<name>A0AAN8WGB8_9MAGN</name>
<dbReference type="GO" id="GO:0006364">
    <property type="term" value="P:rRNA processing"/>
    <property type="evidence" value="ECO:0007669"/>
    <property type="project" value="InterPro"/>
</dbReference>
<keyword evidence="3" id="KW-1185">Reference proteome</keyword>
<gene>
    <name evidence="2" type="ORF">RJ641_026519</name>
</gene>
<sequence>MAIYFILGFLRTKDFKGISIDLLVPGTLVNARVQSTLENGVMLSFLTYFTGTVDLFHLQSLFPTANWKDDYNPNKKLVKTGDIFEQSKVVRVDRGLGLLLEVPSASTSTPAYVSISEAADEEI</sequence>
<dbReference type="GO" id="GO:0032040">
    <property type="term" value="C:small-subunit processome"/>
    <property type="evidence" value="ECO:0007669"/>
    <property type="project" value="TreeGrafter"/>
</dbReference>
<dbReference type="PANTHER" id="PTHR23270">
    <property type="entry name" value="PROGRAMMED CELL DEATH PROTEIN 11 PRE-RRNA PROCESSING PROTEIN RRP5"/>
    <property type="match status" value="1"/>
</dbReference>
<comment type="caution">
    <text evidence="2">The sequence shown here is derived from an EMBL/GenBank/DDBJ whole genome shotgun (WGS) entry which is preliminary data.</text>
</comment>
<reference evidence="2 3" key="1">
    <citation type="submission" date="2023-12" db="EMBL/GenBank/DDBJ databases">
        <title>A high-quality genome assembly for Dillenia turbinata (Dilleniales).</title>
        <authorList>
            <person name="Chanderbali A."/>
        </authorList>
    </citation>
    <scope>NUCLEOTIDE SEQUENCE [LARGE SCALE GENOMIC DNA]</scope>
    <source>
        <strain evidence="2">LSX21</strain>
        <tissue evidence="2">Leaf</tissue>
    </source>
</reference>
<feature type="domain" description="Rrp5 OB-fold" evidence="1">
    <location>
        <begin position="76"/>
        <end position="123"/>
    </location>
</feature>
<dbReference type="AlphaFoldDB" id="A0AAN8WGB8"/>
<protein>
    <recommendedName>
        <fullName evidence="1">Rrp5 OB-fold domain-containing protein</fullName>
    </recommendedName>
</protein>
<dbReference type="GO" id="GO:0003723">
    <property type="term" value="F:RNA binding"/>
    <property type="evidence" value="ECO:0007669"/>
    <property type="project" value="TreeGrafter"/>
</dbReference>
<dbReference type="Pfam" id="PF24685">
    <property type="entry name" value="OB_RRP5_4th"/>
    <property type="match status" value="1"/>
</dbReference>
<dbReference type="InterPro" id="IPR057301">
    <property type="entry name" value="Rrp5_OB_4th"/>
</dbReference>
<dbReference type="InterPro" id="IPR045209">
    <property type="entry name" value="Rrp5"/>
</dbReference>
<dbReference type="EMBL" id="JBAMMX010000003">
    <property type="protein sequence ID" value="KAK6945417.1"/>
    <property type="molecule type" value="Genomic_DNA"/>
</dbReference>
<proteinExistence type="predicted"/>
<dbReference type="Proteomes" id="UP001370490">
    <property type="component" value="Unassembled WGS sequence"/>
</dbReference>
<evidence type="ECO:0000259" key="1">
    <source>
        <dbReference type="Pfam" id="PF24685"/>
    </source>
</evidence>